<accession>A0A8H6R6A7</accession>
<dbReference type="PANTHER" id="PTHR42087:SF1">
    <property type="entry name" value="ILP IS AN APOPTOSIS INHIBITOR"/>
    <property type="match status" value="1"/>
</dbReference>
<dbReference type="AlphaFoldDB" id="A0A8H6R6A7"/>
<keyword evidence="3" id="KW-1185">Reference proteome</keyword>
<feature type="compositionally biased region" description="Low complexity" evidence="1">
    <location>
        <begin position="113"/>
        <end position="123"/>
    </location>
</feature>
<sequence>MNRMDHSVPHQQYFDFKPGAHSDASGGRSSRSNAGSSRGAFAGVDRFDSGMEDQPMPGLGDPSFDILEWHPAFQSCQRYFLDHAQYEPGTLAVCALVNIRLPHQWLTTPITASQPPGSSHSQSGPGGSTAFNFNAYSRSSGMNSPRSNRSSQAPTFVSPVPYIRRLVVTGFDKPPILHGFFGDDYERGIMPHVECERRNYLFAAKHGGWRSCKKQYDVGSGHAEDESVPFMKPLGEAKQQELTAAEKAWSDWLAMEDWMVGPRAPEDEGGVDTRQGHRRTGSRRDMPDGLPDGVRDGYNSR</sequence>
<comment type="caution">
    <text evidence="2">The sequence shown here is derived from an EMBL/GenBank/DDBJ whole genome shotgun (WGS) entry which is preliminary data.</text>
</comment>
<protein>
    <submittedName>
        <fullName evidence="2">Uncharacterized protein</fullName>
    </submittedName>
</protein>
<evidence type="ECO:0000256" key="1">
    <source>
        <dbReference type="SAM" id="MobiDB-lite"/>
    </source>
</evidence>
<dbReference type="InterPro" id="IPR053267">
    <property type="entry name" value="Verrucosidin_biosynth-assoc"/>
</dbReference>
<organism evidence="2 3">
    <name type="scientific">Pseudocercospora fuligena</name>
    <dbReference type="NCBI Taxonomy" id="685502"/>
    <lineage>
        <taxon>Eukaryota</taxon>
        <taxon>Fungi</taxon>
        <taxon>Dikarya</taxon>
        <taxon>Ascomycota</taxon>
        <taxon>Pezizomycotina</taxon>
        <taxon>Dothideomycetes</taxon>
        <taxon>Dothideomycetidae</taxon>
        <taxon>Mycosphaerellales</taxon>
        <taxon>Mycosphaerellaceae</taxon>
        <taxon>Pseudocercospora</taxon>
    </lineage>
</organism>
<gene>
    <name evidence="2" type="ORF">HII31_11968</name>
</gene>
<name>A0A8H6R6A7_9PEZI</name>
<dbReference type="PANTHER" id="PTHR42087">
    <property type="entry name" value="ILP IS AN APOPTOSIS INHIBITOR"/>
    <property type="match status" value="1"/>
</dbReference>
<dbReference type="Proteomes" id="UP000660729">
    <property type="component" value="Unassembled WGS sequence"/>
</dbReference>
<dbReference type="EMBL" id="JABCIY010000248">
    <property type="protein sequence ID" value="KAF7186736.1"/>
    <property type="molecule type" value="Genomic_DNA"/>
</dbReference>
<dbReference type="OrthoDB" id="5335812at2759"/>
<evidence type="ECO:0000313" key="3">
    <source>
        <dbReference type="Proteomes" id="UP000660729"/>
    </source>
</evidence>
<feature type="region of interest" description="Disordered" evidence="1">
    <location>
        <begin position="1"/>
        <end position="63"/>
    </location>
</feature>
<feature type="region of interest" description="Disordered" evidence="1">
    <location>
        <begin position="261"/>
        <end position="301"/>
    </location>
</feature>
<proteinExistence type="predicted"/>
<reference evidence="2" key="1">
    <citation type="submission" date="2020-04" db="EMBL/GenBank/DDBJ databases">
        <title>Draft genome resource of the tomato pathogen Pseudocercospora fuligena.</title>
        <authorList>
            <person name="Zaccaron A."/>
        </authorList>
    </citation>
    <scope>NUCLEOTIDE SEQUENCE</scope>
    <source>
        <strain evidence="2">PF001</strain>
    </source>
</reference>
<evidence type="ECO:0000313" key="2">
    <source>
        <dbReference type="EMBL" id="KAF7186736.1"/>
    </source>
</evidence>
<feature type="compositionally biased region" description="Low complexity" evidence="1">
    <location>
        <begin position="19"/>
        <end position="43"/>
    </location>
</feature>
<feature type="compositionally biased region" description="Polar residues" evidence="1">
    <location>
        <begin position="129"/>
        <end position="154"/>
    </location>
</feature>
<feature type="region of interest" description="Disordered" evidence="1">
    <location>
        <begin position="110"/>
        <end position="154"/>
    </location>
</feature>